<proteinExistence type="predicted"/>
<evidence type="ECO:0000313" key="2">
    <source>
        <dbReference type="EMBL" id="MBN1573701.1"/>
    </source>
</evidence>
<dbReference type="AlphaFoldDB" id="A0A9D8KH40"/>
<feature type="transmembrane region" description="Helical" evidence="1">
    <location>
        <begin position="6"/>
        <end position="25"/>
    </location>
</feature>
<keyword evidence="1" id="KW-1133">Transmembrane helix</keyword>
<comment type="caution">
    <text evidence="2">The sequence shown here is derived from an EMBL/GenBank/DDBJ whole genome shotgun (WGS) entry which is preliminary data.</text>
</comment>
<protein>
    <submittedName>
        <fullName evidence="2">Uncharacterized protein</fullName>
    </submittedName>
</protein>
<dbReference type="EMBL" id="JAFGIX010000054">
    <property type="protein sequence ID" value="MBN1573701.1"/>
    <property type="molecule type" value="Genomic_DNA"/>
</dbReference>
<gene>
    <name evidence="2" type="ORF">JW984_10950</name>
</gene>
<organism evidence="2 3">
    <name type="scientific">Candidatus Zymogenus saltonus</name>
    <dbReference type="NCBI Taxonomy" id="2844893"/>
    <lineage>
        <taxon>Bacteria</taxon>
        <taxon>Deltaproteobacteria</taxon>
        <taxon>Candidatus Zymogenia</taxon>
        <taxon>Candidatus Zymogeniales</taxon>
        <taxon>Candidatus Zymogenaceae</taxon>
        <taxon>Candidatus Zymogenus</taxon>
    </lineage>
</organism>
<name>A0A9D8KH40_9DELT</name>
<dbReference type="Proteomes" id="UP000809273">
    <property type="component" value="Unassembled WGS sequence"/>
</dbReference>
<evidence type="ECO:0000313" key="3">
    <source>
        <dbReference type="Proteomes" id="UP000809273"/>
    </source>
</evidence>
<reference evidence="2" key="2">
    <citation type="submission" date="2021-01" db="EMBL/GenBank/DDBJ databases">
        <authorList>
            <person name="Hahn C.R."/>
            <person name="Youssef N.H."/>
            <person name="Elshahed M."/>
        </authorList>
    </citation>
    <scope>NUCLEOTIDE SEQUENCE</scope>
    <source>
        <strain evidence="2">Zod_Metabat.24</strain>
    </source>
</reference>
<keyword evidence="1" id="KW-0812">Transmembrane</keyword>
<accession>A0A9D8KH40</accession>
<reference evidence="2" key="1">
    <citation type="journal article" date="2021" name="Environ. Microbiol.">
        <title>Genomic characterization of three novel Desulfobacterota classes expand the metabolic and phylogenetic diversity of the phylum.</title>
        <authorList>
            <person name="Murphy C.L."/>
            <person name="Biggerstaff J."/>
            <person name="Eichhorn A."/>
            <person name="Ewing E."/>
            <person name="Shahan R."/>
            <person name="Soriano D."/>
            <person name="Stewart S."/>
            <person name="VanMol K."/>
            <person name="Walker R."/>
            <person name="Walters P."/>
            <person name="Elshahed M.S."/>
            <person name="Youssef N.H."/>
        </authorList>
    </citation>
    <scope>NUCLEOTIDE SEQUENCE</scope>
    <source>
        <strain evidence="2">Zod_Metabat.24</strain>
    </source>
</reference>
<evidence type="ECO:0000256" key="1">
    <source>
        <dbReference type="SAM" id="Phobius"/>
    </source>
</evidence>
<sequence length="50" mass="5825">MKTILLIICGVIIGMLLLCTIFYIVMSPSKKRFLKAQMKSAHYMLPRYFV</sequence>
<keyword evidence="1" id="KW-0472">Membrane</keyword>